<dbReference type="Gene3D" id="3.10.300.10">
    <property type="entry name" value="Methylpurine-DNA glycosylase (MPG)"/>
    <property type="match status" value="1"/>
</dbReference>
<dbReference type="GO" id="GO:0006284">
    <property type="term" value="P:base-excision repair"/>
    <property type="evidence" value="ECO:0007669"/>
    <property type="project" value="InterPro"/>
</dbReference>
<dbReference type="InterPro" id="IPR003180">
    <property type="entry name" value="MPG"/>
</dbReference>
<dbReference type="GO" id="GO:0003905">
    <property type="term" value="F:alkylbase DNA N-glycosylase activity"/>
    <property type="evidence" value="ECO:0007669"/>
    <property type="project" value="InterPro"/>
</dbReference>
<dbReference type="SUPFAM" id="SSF50486">
    <property type="entry name" value="FMT C-terminal domain-like"/>
    <property type="match status" value="1"/>
</dbReference>
<evidence type="ECO:0000313" key="6">
    <source>
        <dbReference type="EMBL" id="APT90848.1"/>
    </source>
</evidence>
<dbReference type="PANTHER" id="PTHR10429:SF0">
    <property type="entry name" value="DNA-3-METHYLADENINE GLYCOSYLASE"/>
    <property type="match status" value="1"/>
</dbReference>
<accession>A0A1L7CYD5</accession>
<dbReference type="EMBL" id="CP009248">
    <property type="protein sequence ID" value="APT90848.1"/>
    <property type="molecule type" value="Genomic_DNA"/>
</dbReference>
<dbReference type="InterPro" id="IPR036995">
    <property type="entry name" value="MPG_sf"/>
</dbReference>
<dbReference type="NCBIfam" id="TIGR00567">
    <property type="entry name" value="3mg"/>
    <property type="match status" value="1"/>
</dbReference>
<dbReference type="Pfam" id="PF02245">
    <property type="entry name" value="Pur_DNA_glyco"/>
    <property type="match status" value="1"/>
</dbReference>
<reference evidence="6 7" key="1">
    <citation type="submission" date="2014-08" db="EMBL/GenBank/DDBJ databases">
        <title>Complete genome sequence of Corynebacterium sphenisci CECT 5990(T) (=DSM 44792(T)), isolated from healthy wild penguins.</title>
        <authorList>
            <person name="Ruckert C."/>
            <person name="Albersmeier A."/>
            <person name="Winkler A."/>
            <person name="Kalinowski J."/>
        </authorList>
    </citation>
    <scope>NUCLEOTIDE SEQUENCE [LARGE SCALE GENOMIC DNA]</scope>
    <source>
        <strain evidence="6 7">DSM 44792</strain>
    </source>
</reference>
<name>A0A1L7CYD5_9CORY</name>
<comment type="similarity">
    <text evidence="1 5">Belongs to the DNA glycosylase MPG family.</text>
</comment>
<dbReference type="OrthoDB" id="9794313at2"/>
<dbReference type="EC" id="3.2.2.-" evidence="5"/>
<keyword evidence="2 5" id="KW-0227">DNA damage</keyword>
<evidence type="ECO:0000256" key="2">
    <source>
        <dbReference type="ARBA" id="ARBA00022763"/>
    </source>
</evidence>
<dbReference type="CDD" id="cd00540">
    <property type="entry name" value="AAG"/>
    <property type="match status" value="1"/>
</dbReference>
<dbReference type="PANTHER" id="PTHR10429">
    <property type="entry name" value="DNA-3-METHYLADENINE GLYCOSYLASE"/>
    <property type="match status" value="1"/>
</dbReference>
<dbReference type="Proteomes" id="UP000185469">
    <property type="component" value="Chromosome"/>
</dbReference>
<evidence type="ECO:0000256" key="4">
    <source>
        <dbReference type="ARBA" id="ARBA00023204"/>
    </source>
</evidence>
<proteinExistence type="inferred from homology"/>
<dbReference type="STRING" id="1437874.CSPHI_07130"/>
<dbReference type="InterPro" id="IPR011034">
    <property type="entry name" value="Formyl_transferase-like_C_sf"/>
</dbReference>
<evidence type="ECO:0000256" key="5">
    <source>
        <dbReference type="HAMAP-Rule" id="MF_00527"/>
    </source>
</evidence>
<organism evidence="6 7">
    <name type="scientific">Corynebacterium sphenisci DSM 44792</name>
    <dbReference type="NCBI Taxonomy" id="1437874"/>
    <lineage>
        <taxon>Bacteria</taxon>
        <taxon>Bacillati</taxon>
        <taxon>Actinomycetota</taxon>
        <taxon>Actinomycetes</taxon>
        <taxon>Mycobacteriales</taxon>
        <taxon>Corynebacteriaceae</taxon>
        <taxon>Corynebacterium</taxon>
    </lineage>
</organism>
<protein>
    <recommendedName>
        <fullName evidence="5">Putative 3-methyladenine DNA glycosylase</fullName>
        <ecNumber evidence="5">3.2.2.-</ecNumber>
    </recommendedName>
</protein>
<dbReference type="HAMAP" id="MF_00527">
    <property type="entry name" value="3MGH"/>
    <property type="match status" value="1"/>
</dbReference>
<evidence type="ECO:0000256" key="3">
    <source>
        <dbReference type="ARBA" id="ARBA00022801"/>
    </source>
</evidence>
<keyword evidence="4 5" id="KW-0234">DNA repair</keyword>
<dbReference type="NCBIfam" id="NF002003">
    <property type="entry name" value="PRK00802.1-3"/>
    <property type="match status" value="1"/>
</dbReference>
<evidence type="ECO:0000256" key="1">
    <source>
        <dbReference type="ARBA" id="ARBA00009232"/>
    </source>
</evidence>
<sequence>MAVTGLGERLAGHPEAAARALAGAVLEIPAEGLRAVITEVEAYGGPPESPWPDPGAHTWPGPTDRNRVMFGPAGRLYVYRSYGLHRCANVTCGPEGVGGGVLLRSVRLLAGREAALRRRGLDADAPPARLRRATLGPGNVAAALGIDLADYGTDLLHPDSRIRLRPAGAPVELIAGPRVGLRRASARPWRLRVAGERVSGYRAHPLADGLE</sequence>
<gene>
    <name evidence="6" type="ORF">CSPHI_07130</name>
</gene>
<keyword evidence="7" id="KW-1185">Reference proteome</keyword>
<dbReference type="KEGG" id="csph:CSPHI_07130"/>
<evidence type="ECO:0000313" key="7">
    <source>
        <dbReference type="Proteomes" id="UP000185469"/>
    </source>
</evidence>
<keyword evidence="3 5" id="KW-0378">Hydrolase</keyword>
<dbReference type="AlphaFoldDB" id="A0A1L7CYD5"/>
<dbReference type="GO" id="GO:0003677">
    <property type="term" value="F:DNA binding"/>
    <property type="evidence" value="ECO:0007669"/>
    <property type="project" value="InterPro"/>
</dbReference>